<dbReference type="GO" id="GO:0008812">
    <property type="term" value="F:choline dehydrogenase activity"/>
    <property type="evidence" value="ECO:0007669"/>
    <property type="project" value="UniProtKB-EC"/>
</dbReference>
<comment type="cofactor">
    <cofactor evidence="1 5">
        <name>FAD</name>
        <dbReference type="ChEBI" id="CHEBI:57692"/>
    </cofactor>
</comment>
<dbReference type="EMBL" id="JACIJS010000008">
    <property type="protein sequence ID" value="MBB5516748.1"/>
    <property type="molecule type" value="Genomic_DNA"/>
</dbReference>
<evidence type="ECO:0000313" key="8">
    <source>
        <dbReference type="Proteomes" id="UP000553766"/>
    </source>
</evidence>
<evidence type="ECO:0000256" key="1">
    <source>
        <dbReference type="ARBA" id="ARBA00001974"/>
    </source>
</evidence>
<comment type="similarity">
    <text evidence="2">Belongs to the GMC oxidoreductase family.</text>
</comment>
<evidence type="ECO:0000256" key="2">
    <source>
        <dbReference type="ARBA" id="ARBA00010790"/>
    </source>
</evidence>
<feature type="binding site" evidence="5">
    <location>
        <position position="213"/>
    </location>
    <ligand>
        <name>FAD</name>
        <dbReference type="ChEBI" id="CHEBI:57692"/>
    </ligand>
</feature>
<dbReference type="GO" id="GO:0050660">
    <property type="term" value="F:flavin adenine dinucleotide binding"/>
    <property type="evidence" value="ECO:0007669"/>
    <property type="project" value="InterPro"/>
</dbReference>
<dbReference type="PANTHER" id="PTHR11552">
    <property type="entry name" value="GLUCOSE-METHANOL-CHOLINE GMC OXIDOREDUCTASE"/>
    <property type="match status" value="1"/>
</dbReference>
<comment type="caution">
    <text evidence="7">The sequence shown here is derived from an EMBL/GenBank/DDBJ whole genome shotgun (WGS) entry which is preliminary data.</text>
</comment>
<dbReference type="Proteomes" id="UP000553766">
    <property type="component" value="Unassembled WGS sequence"/>
</dbReference>
<dbReference type="SUPFAM" id="SSF54373">
    <property type="entry name" value="FAD-linked reductases, C-terminal domain"/>
    <property type="match status" value="1"/>
</dbReference>
<proteinExistence type="inferred from homology"/>
<feature type="binding site" evidence="5">
    <location>
        <position position="83"/>
    </location>
    <ligand>
        <name>FAD</name>
        <dbReference type="ChEBI" id="CHEBI:57692"/>
    </ligand>
</feature>
<dbReference type="AlphaFoldDB" id="A0A840WNV9"/>
<keyword evidence="8" id="KW-1185">Reference proteome</keyword>
<evidence type="ECO:0000256" key="4">
    <source>
        <dbReference type="ARBA" id="ARBA00022827"/>
    </source>
</evidence>
<keyword evidence="4 5" id="KW-0274">FAD</keyword>
<dbReference type="Pfam" id="PF05199">
    <property type="entry name" value="GMC_oxred_C"/>
    <property type="match status" value="1"/>
</dbReference>
<dbReference type="SUPFAM" id="SSF51905">
    <property type="entry name" value="FAD/NAD(P)-binding domain"/>
    <property type="match status" value="1"/>
</dbReference>
<dbReference type="RefSeq" id="WP_343051487.1">
    <property type="nucleotide sequence ID" value="NZ_JACIJS010000008.1"/>
</dbReference>
<organism evidence="7 8">
    <name type="scientific">Rubricella aquisinus</name>
    <dbReference type="NCBI Taxonomy" id="2028108"/>
    <lineage>
        <taxon>Bacteria</taxon>
        <taxon>Pseudomonadati</taxon>
        <taxon>Pseudomonadota</taxon>
        <taxon>Alphaproteobacteria</taxon>
        <taxon>Rhodobacterales</taxon>
        <taxon>Paracoccaceae</taxon>
        <taxon>Rubricella</taxon>
    </lineage>
</organism>
<accession>A0A840WNV9</accession>
<dbReference type="Gene3D" id="3.30.560.10">
    <property type="entry name" value="Glucose Oxidase, domain 3"/>
    <property type="match status" value="1"/>
</dbReference>
<dbReference type="PROSITE" id="PS00624">
    <property type="entry name" value="GMC_OXRED_2"/>
    <property type="match status" value="1"/>
</dbReference>
<dbReference type="InterPro" id="IPR012132">
    <property type="entry name" value="GMC_OxRdtase"/>
</dbReference>
<dbReference type="InterPro" id="IPR000172">
    <property type="entry name" value="GMC_OxRdtase_N"/>
</dbReference>
<gene>
    <name evidence="7" type="ORF">FHS89_002788</name>
</gene>
<dbReference type="Pfam" id="PF00732">
    <property type="entry name" value="GMC_oxred_N"/>
    <property type="match status" value="1"/>
</dbReference>
<keyword evidence="7" id="KW-0560">Oxidoreductase</keyword>
<reference evidence="7 8" key="1">
    <citation type="submission" date="2020-08" db="EMBL/GenBank/DDBJ databases">
        <title>Genomic Encyclopedia of Type Strains, Phase IV (KMG-IV): sequencing the most valuable type-strain genomes for metagenomic binning, comparative biology and taxonomic classification.</title>
        <authorList>
            <person name="Goeker M."/>
        </authorList>
    </citation>
    <scope>NUCLEOTIDE SEQUENCE [LARGE SCALE GENOMIC DNA]</scope>
    <source>
        <strain evidence="7 8">DSM 103377</strain>
    </source>
</reference>
<keyword evidence="3" id="KW-0285">Flavoprotein</keyword>
<evidence type="ECO:0000259" key="6">
    <source>
        <dbReference type="PROSITE" id="PS00624"/>
    </source>
</evidence>
<evidence type="ECO:0000313" key="7">
    <source>
        <dbReference type="EMBL" id="MBB5516748.1"/>
    </source>
</evidence>
<name>A0A840WNV9_9RHOB</name>
<dbReference type="InterPro" id="IPR036188">
    <property type="entry name" value="FAD/NAD-bd_sf"/>
</dbReference>
<sequence>MAEYDYIIIGAGSAGCVLAERLSRDPRHRVLVLEAGGSDARFWIKVPLGYAFTHRDPRLTVACETEPDPGLAHRRHIWPRGRVVGGCSSINAMAYMRGRAQDFADWEAAGATGWGADVVSRVYADLEASEDNPRAAAIRVSDLSAQMHPFSAQFLRAAEEAGWPLADDINTCAEGLGRYRSTVWKGRRWSAADAFLRPALRRGSVRLETRAHVQRITLVEGQARGVSYLRQGHLCHATARAEVILSAGALHSPQILHLSGIGPGDILQRHGVAVHHALSQVGQGLQDHLAITYRFAAHPETLNTTLGVPLWRMTSGVRYLLSRSGPLAVPVNQVGGYIASERGRDADMQIYCNPMVYDADENGPKVTRAPGYIVSAQPCRPASRGHVRIASPDPQAQPVIVPNSLSAASDEADAIRAGRMLQHLARSRTLMQARRAAIGPDLLSLDDAGLLEDFRARASTVFHPSCTCRMGRDPAQSVLDSRLRVHGVGRLRVVDASAFPNITSGNTNAPTMMLAARAADLILEDNR</sequence>
<evidence type="ECO:0000256" key="5">
    <source>
        <dbReference type="PIRSR" id="PIRSR000137-2"/>
    </source>
</evidence>
<evidence type="ECO:0000256" key="3">
    <source>
        <dbReference type="ARBA" id="ARBA00022630"/>
    </source>
</evidence>
<protein>
    <submittedName>
        <fullName evidence="7">Choline dehydrogenase</fullName>
        <ecNumber evidence="7">1.1.99.1</ecNumber>
    </submittedName>
</protein>
<dbReference type="PANTHER" id="PTHR11552:SF147">
    <property type="entry name" value="CHOLINE DEHYDROGENASE, MITOCHONDRIAL"/>
    <property type="match status" value="1"/>
</dbReference>
<dbReference type="EC" id="1.1.99.1" evidence="7"/>
<feature type="domain" description="Glucose-methanol-choline oxidoreductase N-terminal" evidence="6">
    <location>
        <begin position="248"/>
        <end position="262"/>
    </location>
</feature>
<dbReference type="PIRSF" id="PIRSF000137">
    <property type="entry name" value="Alcohol_oxidase"/>
    <property type="match status" value="1"/>
</dbReference>
<dbReference type="Gene3D" id="3.50.50.60">
    <property type="entry name" value="FAD/NAD(P)-binding domain"/>
    <property type="match status" value="1"/>
</dbReference>
<dbReference type="InterPro" id="IPR007867">
    <property type="entry name" value="GMC_OxRtase_C"/>
</dbReference>